<sequence length="162" mass="17942">MKRLAGTDQEVKLGPEQYYLLGDVWWRSYNDSQLRGAFAMESILGKVIGYYSPPDVRNTDWTELYREGSLTIKAARSDSGIYQRYLVEWGGESKEFYWTGSTDPSYPPAVTMNDLDGDGEEEAAVALVIGTGTGSVQSEVHALRRHMTEIPVADPVAAARVA</sequence>
<accession>A0ABS7CL72</accession>
<name>A0ABS7CL72_9BACL</name>
<comment type="caution">
    <text evidence="1">The sequence shown here is derived from an EMBL/GenBank/DDBJ whole genome shotgun (WGS) entry which is preliminary data.</text>
</comment>
<gene>
    <name evidence="1" type="ORF">K0U00_47240</name>
</gene>
<evidence type="ECO:0000313" key="1">
    <source>
        <dbReference type="EMBL" id="MBW7461676.1"/>
    </source>
</evidence>
<reference evidence="1 2" key="1">
    <citation type="submission" date="2021-07" db="EMBL/GenBank/DDBJ databases">
        <title>Paenibacillus radiodurans sp. nov., isolated from the southeastern edge of Tengger Desert.</title>
        <authorList>
            <person name="Zhang G."/>
        </authorList>
    </citation>
    <scope>NUCLEOTIDE SEQUENCE [LARGE SCALE GENOMIC DNA]</scope>
    <source>
        <strain evidence="1 2">CCM 7311</strain>
    </source>
</reference>
<feature type="non-terminal residue" evidence="1">
    <location>
        <position position="162"/>
    </location>
</feature>
<keyword evidence="2" id="KW-1185">Reference proteome</keyword>
<organism evidence="1 2">
    <name type="scientific">Paenibacillus sepulcri</name>
    <dbReference type="NCBI Taxonomy" id="359917"/>
    <lineage>
        <taxon>Bacteria</taxon>
        <taxon>Bacillati</taxon>
        <taxon>Bacillota</taxon>
        <taxon>Bacilli</taxon>
        <taxon>Bacillales</taxon>
        <taxon>Paenibacillaceae</taxon>
        <taxon>Paenibacillus</taxon>
    </lineage>
</organism>
<evidence type="ECO:0000313" key="2">
    <source>
        <dbReference type="Proteomes" id="UP001519887"/>
    </source>
</evidence>
<dbReference type="EMBL" id="JAHZIK010003166">
    <property type="protein sequence ID" value="MBW7461676.1"/>
    <property type="molecule type" value="Genomic_DNA"/>
</dbReference>
<proteinExistence type="predicted"/>
<protein>
    <submittedName>
        <fullName evidence="1">Uncharacterized protein</fullName>
    </submittedName>
</protein>
<dbReference type="Proteomes" id="UP001519887">
    <property type="component" value="Unassembled WGS sequence"/>
</dbReference>